<evidence type="ECO:0000313" key="2">
    <source>
        <dbReference type="EMBL" id="KGM09015.1"/>
    </source>
</evidence>
<evidence type="ECO:0000313" key="3">
    <source>
        <dbReference type="Proteomes" id="UP000029839"/>
    </source>
</evidence>
<keyword evidence="3" id="KW-1185">Reference proteome</keyword>
<reference evidence="2 3" key="2">
    <citation type="journal article" date="2015" name="Stand. Genomic Sci.">
        <title>Draft genome sequence of Cellulomonas carbonis T26(T) and comparative analysis of six Cellulomonas genomes.</title>
        <authorList>
            <person name="Zhuang W."/>
            <person name="Zhang S."/>
            <person name="Xia X."/>
            <person name="Wang G."/>
        </authorList>
    </citation>
    <scope>NUCLEOTIDE SEQUENCE [LARGE SCALE GENOMIC DNA]</scope>
    <source>
        <strain evidence="2 3">T26</strain>
    </source>
</reference>
<reference evidence="2 3" key="1">
    <citation type="submission" date="2013-08" db="EMBL/GenBank/DDBJ databases">
        <title>Genome sequencing of Cellulomonas carbonis T26.</title>
        <authorList>
            <person name="Chen F."/>
            <person name="Li Y."/>
            <person name="Wang G."/>
        </authorList>
    </citation>
    <scope>NUCLEOTIDE SEQUENCE [LARGE SCALE GENOMIC DNA]</scope>
    <source>
        <strain evidence="2 3">T26</strain>
    </source>
</reference>
<dbReference type="RefSeq" id="WP_043609529.1">
    <property type="nucleotide sequence ID" value="NZ_AXCY01000130.1"/>
</dbReference>
<dbReference type="Pfam" id="PF13360">
    <property type="entry name" value="PQQ_2"/>
    <property type="match status" value="2"/>
</dbReference>
<dbReference type="InterPro" id="IPR002372">
    <property type="entry name" value="PQQ_rpt_dom"/>
</dbReference>
<dbReference type="InterPro" id="IPR015943">
    <property type="entry name" value="WD40/YVTN_repeat-like_dom_sf"/>
</dbReference>
<dbReference type="SUPFAM" id="SSF50998">
    <property type="entry name" value="Quinoprotein alcohol dehydrogenase-like"/>
    <property type="match status" value="1"/>
</dbReference>
<dbReference type="Gene3D" id="2.130.10.10">
    <property type="entry name" value="YVTN repeat-like/Quinoprotein amine dehydrogenase"/>
    <property type="match status" value="2"/>
</dbReference>
<feature type="non-terminal residue" evidence="2">
    <location>
        <position position="1"/>
    </location>
</feature>
<proteinExistence type="predicted"/>
<dbReference type="SUPFAM" id="SSF50969">
    <property type="entry name" value="YVTN repeat-like/Quinoprotein amine dehydrogenase"/>
    <property type="match status" value="1"/>
</dbReference>
<name>A0A0A0BM80_9CELL</name>
<accession>A0A0A0BM80</accession>
<dbReference type="AlphaFoldDB" id="A0A0A0BM80"/>
<dbReference type="EMBL" id="AXCY01000130">
    <property type="protein sequence ID" value="KGM09015.1"/>
    <property type="molecule type" value="Genomic_DNA"/>
</dbReference>
<feature type="domain" description="Pyrrolo-quinoline quinone repeat" evidence="1">
    <location>
        <begin position="42"/>
        <end position="132"/>
    </location>
</feature>
<gene>
    <name evidence="2" type="ORF">N868_05050</name>
</gene>
<protein>
    <recommendedName>
        <fullName evidence="1">Pyrrolo-quinoline quinone repeat domain-containing protein</fullName>
    </recommendedName>
</protein>
<dbReference type="InterPro" id="IPR011047">
    <property type="entry name" value="Quinoprotein_ADH-like_sf"/>
</dbReference>
<feature type="domain" description="Pyrrolo-quinoline quinone repeat" evidence="1">
    <location>
        <begin position="277"/>
        <end position="419"/>
    </location>
</feature>
<dbReference type="Proteomes" id="UP000029839">
    <property type="component" value="Unassembled WGS sequence"/>
</dbReference>
<comment type="caution">
    <text evidence="2">The sequence shown here is derived from an EMBL/GenBank/DDBJ whole genome shotgun (WGS) entry which is preliminary data.</text>
</comment>
<dbReference type="OrthoDB" id="4827675at2"/>
<dbReference type="InterPro" id="IPR011044">
    <property type="entry name" value="Quino_amine_DH_bsu"/>
</dbReference>
<organism evidence="2 3">
    <name type="scientific">Cellulomonas carbonis T26</name>
    <dbReference type="NCBI Taxonomy" id="947969"/>
    <lineage>
        <taxon>Bacteria</taxon>
        <taxon>Bacillati</taxon>
        <taxon>Actinomycetota</taxon>
        <taxon>Actinomycetes</taxon>
        <taxon>Micrococcales</taxon>
        <taxon>Cellulomonadaceae</taxon>
        <taxon>Cellulomonas</taxon>
    </lineage>
</organism>
<dbReference type="PANTHER" id="PTHR34512:SF30">
    <property type="entry name" value="OUTER MEMBRANE PROTEIN ASSEMBLY FACTOR BAMB"/>
    <property type="match status" value="1"/>
</dbReference>
<sequence>HRAAERAARFAVMPGTVAPLDRPLVESWSVTGVAGVTRVGRLALVTSADDRTVRAVDVVDGRTAWRLATGGPAPAERCLGDRSTDAVEVLVCFRGRSGGGAPGTVTAVVVDASDGSVLAQRPTHLPSHGAAMVGGDLVTVQQRDRVLDVRRTDAVTRAEVWAARIDLAGGRQSGSGAGRVRVEHGVVVVEGATTGVLDAATGRVLGVWHADGWTASPLQPALDGADVRVGTNGWAVSGEAAAGRRSSAATWFDRTGRPVATLDGALVEPEVSDGSLPEVVLTARPDTRELVATDVAAGRELWRARAAGTALLRRDGAAVVAGAGRVASVDLRTGDARWDAAVPGVVPAGGSVTDGSTVVVVVERSGRARLVALDLDTGSVRWEAPLPGDVAPLSQRVHDQVHVTVGEVAGRVVVLADRLVAGMA</sequence>
<evidence type="ECO:0000259" key="1">
    <source>
        <dbReference type="Pfam" id="PF13360"/>
    </source>
</evidence>
<dbReference type="PANTHER" id="PTHR34512">
    <property type="entry name" value="CELL SURFACE PROTEIN"/>
    <property type="match status" value="1"/>
</dbReference>